<dbReference type="RefSeq" id="WP_127015277.1">
    <property type="nucleotide sequence ID" value="NZ_CP016379.1"/>
</dbReference>
<organism evidence="1 2">
    <name type="scientific">Anoxybacter fermentans</name>
    <dbReference type="NCBI Taxonomy" id="1323375"/>
    <lineage>
        <taxon>Bacteria</taxon>
        <taxon>Bacillati</taxon>
        <taxon>Bacillota</taxon>
        <taxon>Clostridia</taxon>
        <taxon>Halanaerobiales</taxon>
        <taxon>Anoxybacter</taxon>
    </lineage>
</organism>
<dbReference type="Gene3D" id="2.170.120.30">
    <property type="match status" value="1"/>
</dbReference>
<evidence type="ECO:0000313" key="2">
    <source>
        <dbReference type="Proteomes" id="UP000267250"/>
    </source>
</evidence>
<dbReference type="Proteomes" id="UP000267250">
    <property type="component" value="Chromosome"/>
</dbReference>
<proteinExistence type="predicted"/>
<dbReference type="KEGG" id="aft:BBF96_00105"/>
<sequence length="126" mass="14904">MRKFFVGNMKLKIFAFLLALLAWIYVNSSPVSSPGIWKRQIILSVQYKNLRNDLRLIESTDQVELVLFEGIHAFVPVEPMRAYVDLGQIEKEGRYFLKIQVELPKWMKLKYQRPEYALILVEEVKK</sequence>
<protein>
    <submittedName>
        <fullName evidence="1">Uncharacterized protein</fullName>
    </submittedName>
</protein>
<accession>A0A3S9SUG5</accession>
<dbReference type="AlphaFoldDB" id="A0A3S9SUG5"/>
<dbReference type="EMBL" id="CP016379">
    <property type="protein sequence ID" value="AZR71947.1"/>
    <property type="molecule type" value="Genomic_DNA"/>
</dbReference>
<reference evidence="1 2" key="1">
    <citation type="submission" date="2016-07" db="EMBL/GenBank/DDBJ databases">
        <title>Genome and transcriptome analysis of iron-reducing fermentative bacteria Anoxybacter fermentans.</title>
        <authorList>
            <person name="Zeng X."/>
            <person name="Shao Z."/>
        </authorList>
    </citation>
    <scope>NUCLEOTIDE SEQUENCE [LARGE SCALE GENOMIC DNA]</scope>
    <source>
        <strain evidence="1 2">DY22613</strain>
    </source>
</reference>
<evidence type="ECO:0000313" key="1">
    <source>
        <dbReference type="EMBL" id="AZR71947.1"/>
    </source>
</evidence>
<name>A0A3S9SUG5_9FIRM</name>
<gene>
    <name evidence="1" type="ORF">BBF96_00105</name>
</gene>
<keyword evidence="2" id="KW-1185">Reference proteome</keyword>